<dbReference type="RefSeq" id="WP_194112988.1">
    <property type="nucleotide sequence ID" value="NZ_JADFFL010000007.1"/>
</dbReference>
<reference evidence="5" key="1">
    <citation type="submission" date="2020-10" db="EMBL/GenBank/DDBJ databases">
        <title>Mucilaginibacter mali sp. nov., isolated from rhizosphere soil of apple orchard.</title>
        <authorList>
            <person name="Lee J.-S."/>
            <person name="Kim H.S."/>
            <person name="Kim J.-S."/>
        </authorList>
    </citation>
    <scope>NUCLEOTIDE SEQUENCE</scope>
    <source>
        <strain evidence="5">KCTC 22746</strain>
    </source>
</reference>
<keyword evidence="4 5" id="KW-0012">Acyltransferase</keyword>
<evidence type="ECO:0000313" key="5">
    <source>
        <dbReference type="EMBL" id="MBE9663744.1"/>
    </source>
</evidence>
<dbReference type="InterPro" id="IPR051159">
    <property type="entry name" value="Hexapeptide_acetyltransf"/>
</dbReference>
<dbReference type="EMBL" id="JADFFL010000007">
    <property type="protein sequence ID" value="MBE9663744.1"/>
    <property type="molecule type" value="Genomic_DNA"/>
</dbReference>
<comment type="caution">
    <text evidence="5">The sequence shown here is derived from an EMBL/GenBank/DDBJ whole genome shotgun (WGS) entry which is preliminary data.</text>
</comment>
<proteinExistence type="inferred from homology"/>
<organism evidence="5 6">
    <name type="scientific">Mucilaginibacter myungsuensis</name>
    <dbReference type="NCBI Taxonomy" id="649104"/>
    <lineage>
        <taxon>Bacteria</taxon>
        <taxon>Pseudomonadati</taxon>
        <taxon>Bacteroidota</taxon>
        <taxon>Sphingobacteriia</taxon>
        <taxon>Sphingobacteriales</taxon>
        <taxon>Sphingobacteriaceae</taxon>
        <taxon>Mucilaginibacter</taxon>
    </lineage>
</organism>
<comment type="similarity">
    <text evidence="1">Belongs to the transferase hexapeptide repeat family.</text>
</comment>
<dbReference type="InterPro" id="IPR001451">
    <property type="entry name" value="Hexapep"/>
</dbReference>
<dbReference type="InterPro" id="IPR011004">
    <property type="entry name" value="Trimer_LpxA-like_sf"/>
</dbReference>
<keyword evidence="3" id="KW-0677">Repeat</keyword>
<keyword evidence="6" id="KW-1185">Reference proteome</keyword>
<evidence type="ECO:0000256" key="2">
    <source>
        <dbReference type="ARBA" id="ARBA00022679"/>
    </source>
</evidence>
<dbReference type="GO" id="GO:0008374">
    <property type="term" value="F:O-acyltransferase activity"/>
    <property type="evidence" value="ECO:0007669"/>
    <property type="project" value="TreeGrafter"/>
</dbReference>
<keyword evidence="2" id="KW-0808">Transferase</keyword>
<evidence type="ECO:0000313" key="6">
    <source>
        <dbReference type="Proteomes" id="UP000622475"/>
    </source>
</evidence>
<dbReference type="PROSITE" id="PS00101">
    <property type="entry name" value="HEXAPEP_TRANSFERASES"/>
    <property type="match status" value="1"/>
</dbReference>
<dbReference type="Proteomes" id="UP000622475">
    <property type="component" value="Unassembled WGS sequence"/>
</dbReference>
<dbReference type="PANTHER" id="PTHR23416:SF23">
    <property type="entry name" value="ACETYLTRANSFERASE C18B11.09C-RELATED"/>
    <property type="match status" value="1"/>
</dbReference>
<evidence type="ECO:0000256" key="1">
    <source>
        <dbReference type="ARBA" id="ARBA00007274"/>
    </source>
</evidence>
<protein>
    <submittedName>
        <fullName evidence="5">Acyltransferase</fullName>
    </submittedName>
</protein>
<dbReference type="Pfam" id="PF14602">
    <property type="entry name" value="Hexapep_2"/>
    <property type="match status" value="1"/>
</dbReference>
<sequence>MNNKGKIIFGSQLVFNSTFNSNPLGLSKYCSIYVETGATLTIGDKSGFSGVSIFCSKQITIGKTLFCGGNVSIWDTDFHPLLPFERANNVIEKIESKAINIGDDVFIGANSIILKGVNIGDRSVIGAGSVVTKNIPSNQVWAGNPAKFIKVINENDQL</sequence>
<dbReference type="PANTHER" id="PTHR23416">
    <property type="entry name" value="SIALIC ACID SYNTHASE-RELATED"/>
    <property type="match status" value="1"/>
</dbReference>
<dbReference type="SUPFAM" id="SSF51161">
    <property type="entry name" value="Trimeric LpxA-like enzymes"/>
    <property type="match status" value="1"/>
</dbReference>
<dbReference type="AlphaFoldDB" id="A0A929KY04"/>
<dbReference type="InterPro" id="IPR018357">
    <property type="entry name" value="Hexapep_transf_CS"/>
</dbReference>
<evidence type="ECO:0000256" key="4">
    <source>
        <dbReference type="ARBA" id="ARBA00023315"/>
    </source>
</evidence>
<dbReference type="Gene3D" id="2.160.10.10">
    <property type="entry name" value="Hexapeptide repeat proteins"/>
    <property type="match status" value="1"/>
</dbReference>
<gene>
    <name evidence="5" type="ORF">IRJ16_17795</name>
</gene>
<evidence type="ECO:0000256" key="3">
    <source>
        <dbReference type="ARBA" id="ARBA00022737"/>
    </source>
</evidence>
<dbReference type="CDD" id="cd04647">
    <property type="entry name" value="LbH_MAT_like"/>
    <property type="match status" value="1"/>
</dbReference>
<name>A0A929KY04_9SPHI</name>
<accession>A0A929KY04</accession>